<proteinExistence type="predicted"/>
<comment type="caution">
    <text evidence="1">The sequence shown here is derived from an EMBL/GenBank/DDBJ whole genome shotgun (WGS) entry which is preliminary data.</text>
</comment>
<dbReference type="EMBL" id="BAAACI010000006">
    <property type="protein sequence ID" value="GAA0774304.1"/>
    <property type="molecule type" value="Genomic_DNA"/>
</dbReference>
<reference evidence="2" key="1">
    <citation type="journal article" date="2019" name="Int. J. Syst. Evol. Microbiol.">
        <title>The Global Catalogue of Microorganisms (GCM) 10K type strain sequencing project: providing services to taxonomists for standard genome sequencing and annotation.</title>
        <authorList>
            <consortium name="The Broad Institute Genomics Platform"/>
            <consortium name="The Broad Institute Genome Sequencing Center for Infectious Disease"/>
            <person name="Wu L."/>
            <person name="Ma J."/>
        </authorList>
    </citation>
    <scope>NUCLEOTIDE SEQUENCE [LARGE SCALE GENOMIC DNA]</scope>
    <source>
        <strain evidence="2">JCM 1417</strain>
    </source>
</reference>
<accession>A0ABP3W537</accession>
<dbReference type="Proteomes" id="UP001501047">
    <property type="component" value="Unassembled WGS sequence"/>
</dbReference>
<evidence type="ECO:0000313" key="1">
    <source>
        <dbReference type="EMBL" id="GAA0774304.1"/>
    </source>
</evidence>
<evidence type="ECO:0000313" key="2">
    <source>
        <dbReference type="Proteomes" id="UP001501047"/>
    </source>
</evidence>
<dbReference type="RefSeq" id="WP_167402990.1">
    <property type="nucleotide sequence ID" value="NZ_BAAACI010000006.1"/>
</dbReference>
<name>A0ABP3W537_CLOSU</name>
<gene>
    <name evidence="1" type="ORF">GCM10008908_23910</name>
</gene>
<protein>
    <submittedName>
        <fullName evidence="1">Uncharacterized protein</fullName>
    </submittedName>
</protein>
<keyword evidence="2" id="KW-1185">Reference proteome</keyword>
<organism evidence="1 2">
    <name type="scientific">Clostridium subterminale</name>
    <dbReference type="NCBI Taxonomy" id="1550"/>
    <lineage>
        <taxon>Bacteria</taxon>
        <taxon>Bacillati</taxon>
        <taxon>Bacillota</taxon>
        <taxon>Clostridia</taxon>
        <taxon>Eubacteriales</taxon>
        <taxon>Clostridiaceae</taxon>
        <taxon>Clostridium</taxon>
    </lineage>
</organism>
<sequence>MGKQRRGKVIKKIVGWRGTCPLCGRKRVKLVWTKKCEDGKTINICKICSSTVAQ</sequence>